<dbReference type="Proteomes" id="UP001501442">
    <property type="component" value="Unassembled WGS sequence"/>
</dbReference>
<dbReference type="InterPro" id="IPR036388">
    <property type="entry name" value="WH-like_DNA-bd_sf"/>
</dbReference>
<dbReference type="InterPro" id="IPR011663">
    <property type="entry name" value="UTRA"/>
</dbReference>
<dbReference type="PANTHER" id="PTHR44846:SF17">
    <property type="entry name" value="GNTR-FAMILY TRANSCRIPTIONAL REGULATOR"/>
    <property type="match status" value="1"/>
</dbReference>
<organism evidence="5 6">
    <name type="scientific">Actinoallomurus vinaceus</name>
    <dbReference type="NCBI Taxonomy" id="1080074"/>
    <lineage>
        <taxon>Bacteria</taxon>
        <taxon>Bacillati</taxon>
        <taxon>Actinomycetota</taxon>
        <taxon>Actinomycetes</taxon>
        <taxon>Streptosporangiales</taxon>
        <taxon>Thermomonosporaceae</taxon>
        <taxon>Actinoallomurus</taxon>
    </lineage>
</organism>
<name>A0ABP8ULY0_9ACTN</name>
<sequence>MDMTDSPALKHQNIARTLAGEIRAGRLKRGSRLPGEHALAARFSVSRNTIRSALTELSREGLISTHSGKGSFVTFDGRLIDDRLGWARALADQGVATETRLLRLERVDDPGLAERLGLDSSSFFAVDRVRTLTDGAAVSLERSRIPGVDGLLDLPARGLIEGSLTATLASVGLYADHGDEWVSAGPLEATDAEELGRRPGEWFLRTRRASWTAAGDLVEHVESLLDPARFQLHLRFGASS</sequence>
<evidence type="ECO:0000313" key="5">
    <source>
        <dbReference type="EMBL" id="GAA4633776.1"/>
    </source>
</evidence>
<dbReference type="PANTHER" id="PTHR44846">
    <property type="entry name" value="MANNOSYL-D-GLYCERATE TRANSPORT/METABOLISM SYSTEM REPRESSOR MNGR-RELATED"/>
    <property type="match status" value="1"/>
</dbReference>
<evidence type="ECO:0000256" key="3">
    <source>
        <dbReference type="ARBA" id="ARBA00023163"/>
    </source>
</evidence>
<dbReference type="SMART" id="SM00345">
    <property type="entry name" value="HTH_GNTR"/>
    <property type="match status" value="1"/>
</dbReference>
<dbReference type="CDD" id="cd07377">
    <property type="entry name" value="WHTH_GntR"/>
    <property type="match status" value="1"/>
</dbReference>
<dbReference type="PROSITE" id="PS50949">
    <property type="entry name" value="HTH_GNTR"/>
    <property type="match status" value="1"/>
</dbReference>
<evidence type="ECO:0000259" key="4">
    <source>
        <dbReference type="PROSITE" id="PS50949"/>
    </source>
</evidence>
<comment type="caution">
    <text evidence="5">The sequence shown here is derived from an EMBL/GenBank/DDBJ whole genome shotgun (WGS) entry which is preliminary data.</text>
</comment>
<keyword evidence="1" id="KW-0805">Transcription regulation</keyword>
<gene>
    <name evidence="5" type="ORF">GCM10023196_072660</name>
</gene>
<dbReference type="InterPro" id="IPR050679">
    <property type="entry name" value="Bact_HTH_transcr_reg"/>
</dbReference>
<dbReference type="SUPFAM" id="SSF46785">
    <property type="entry name" value="Winged helix' DNA-binding domain"/>
    <property type="match status" value="1"/>
</dbReference>
<feature type="domain" description="HTH gntR-type" evidence="4">
    <location>
        <begin position="8"/>
        <end position="76"/>
    </location>
</feature>
<dbReference type="PRINTS" id="PR00035">
    <property type="entry name" value="HTHGNTR"/>
</dbReference>
<dbReference type="InterPro" id="IPR036390">
    <property type="entry name" value="WH_DNA-bd_sf"/>
</dbReference>
<dbReference type="InterPro" id="IPR000524">
    <property type="entry name" value="Tscrpt_reg_HTH_GntR"/>
</dbReference>
<dbReference type="Pfam" id="PF07702">
    <property type="entry name" value="UTRA"/>
    <property type="match status" value="1"/>
</dbReference>
<dbReference type="Gene3D" id="3.40.1410.10">
    <property type="entry name" value="Chorismate lyase-like"/>
    <property type="match status" value="1"/>
</dbReference>
<evidence type="ECO:0000256" key="1">
    <source>
        <dbReference type="ARBA" id="ARBA00023015"/>
    </source>
</evidence>
<dbReference type="SUPFAM" id="SSF64288">
    <property type="entry name" value="Chorismate lyase-like"/>
    <property type="match status" value="1"/>
</dbReference>
<accession>A0ABP8ULY0</accession>
<dbReference type="Pfam" id="PF00392">
    <property type="entry name" value="GntR"/>
    <property type="match status" value="1"/>
</dbReference>
<keyword evidence="6" id="KW-1185">Reference proteome</keyword>
<keyword evidence="3" id="KW-0804">Transcription</keyword>
<reference evidence="6" key="1">
    <citation type="journal article" date="2019" name="Int. J. Syst. Evol. Microbiol.">
        <title>The Global Catalogue of Microorganisms (GCM) 10K type strain sequencing project: providing services to taxonomists for standard genome sequencing and annotation.</title>
        <authorList>
            <consortium name="The Broad Institute Genomics Platform"/>
            <consortium name="The Broad Institute Genome Sequencing Center for Infectious Disease"/>
            <person name="Wu L."/>
            <person name="Ma J."/>
        </authorList>
    </citation>
    <scope>NUCLEOTIDE SEQUENCE [LARGE SCALE GENOMIC DNA]</scope>
    <source>
        <strain evidence="6">JCM 17939</strain>
    </source>
</reference>
<dbReference type="SMART" id="SM00866">
    <property type="entry name" value="UTRA"/>
    <property type="match status" value="1"/>
</dbReference>
<keyword evidence="2" id="KW-0238">DNA-binding</keyword>
<dbReference type="InterPro" id="IPR028978">
    <property type="entry name" value="Chorismate_lyase_/UTRA_dom_sf"/>
</dbReference>
<dbReference type="Gene3D" id="1.10.10.10">
    <property type="entry name" value="Winged helix-like DNA-binding domain superfamily/Winged helix DNA-binding domain"/>
    <property type="match status" value="1"/>
</dbReference>
<evidence type="ECO:0000256" key="2">
    <source>
        <dbReference type="ARBA" id="ARBA00023125"/>
    </source>
</evidence>
<dbReference type="EMBL" id="BAABHK010000012">
    <property type="protein sequence ID" value="GAA4633776.1"/>
    <property type="molecule type" value="Genomic_DNA"/>
</dbReference>
<proteinExistence type="predicted"/>
<protein>
    <submittedName>
        <fullName evidence="5">GntR family transcriptional regulator</fullName>
    </submittedName>
</protein>
<evidence type="ECO:0000313" key="6">
    <source>
        <dbReference type="Proteomes" id="UP001501442"/>
    </source>
</evidence>